<evidence type="ECO:0000259" key="1">
    <source>
        <dbReference type="Pfam" id="PF01656"/>
    </source>
</evidence>
<dbReference type="EMBL" id="CP137852">
    <property type="protein sequence ID" value="WPB84069.1"/>
    <property type="molecule type" value="Genomic_DNA"/>
</dbReference>
<dbReference type="CDD" id="cd02042">
    <property type="entry name" value="ParAB_family"/>
    <property type="match status" value="1"/>
</dbReference>
<evidence type="ECO:0000313" key="2">
    <source>
        <dbReference type="EMBL" id="WPB84069.1"/>
    </source>
</evidence>
<dbReference type="InterPro" id="IPR048089">
    <property type="entry name" value="McdA"/>
</dbReference>
<dbReference type="RefSeq" id="WP_318648024.1">
    <property type="nucleotide sequence ID" value="NZ_CP137852.1"/>
</dbReference>
<sequence>MAFIIAVAQQKGGAGKSTLASNLAVALLQGNRRVALLDTDPQASLTRWHALRPASAPRLIFDAPSGWRVTGALDKLRREADVIVMDTPPHADTDSRIAIRGADLVLIPLQASLPDLWASEATIALAEAEKRAHRLVLNRLPASGRLRDVVMEELARRKAPVMAQTLGNRSAFGAAFALGQGVTESAARSPAAEEIRALAAAIGKLAAGKTKGK</sequence>
<proteinExistence type="predicted"/>
<dbReference type="Proteomes" id="UP001305521">
    <property type="component" value="Chromosome"/>
</dbReference>
<organism evidence="2 3">
    <name type="scientific">Sediminicoccus rosea</name>
    <dbReference type="NCBI Taxonomy" id="1225128"/>
    <lineage>
        <taxon>Bacteria</taxon>
        <taxon>Pseudomonadati</taxon>
        <taxon>Pseudomonadota</taxon>
        <taxon>Alphaproteobacteria</taxon>
        <taxon>Acetobacterales</taxon>
        <taxon>Roseomonadaceae</taxon>
        <taxon>Sediminicoccus</taxon>
    </lineage>
</organism>
<dbReference type="PIRSF" id="PIRSF009320">
    <property type="entry name" value="Nuc_binding_HP_1000"/>
    <property type="match status" value="1"/>
</dbReference>
<feature type="domain" description="CobQ/CobB/MinD/ParA nucleotide binding" evidence="1">
    <location>
        <begin position="5"/>
        <end position="177"/>
    </location>
</feature>
<accession>A0ABZ0PEK7</accession>
<dbReference type="PANTHER" id="PTHR13696:SF96">
    <property type="entry name" value="COBQ_COBB_MIND_PARA NUCLEOTIDE BINDING DOMAIN-CONTAINING PROTEIN"/>
    <property type="match status" value="1"/>
</dbReference>
<dbReference type="InterPro" id="IPR050678">
    <property type="entry name" value="DNA_Partitioning_ATPase"/>
</dbReference>
<dbReference type="SUPFAM" id="SSF52540">
    <property type="entry name" value="P-loop containing nucleoside triphosphate hydrolases"/>
    <property type="match status" value="1"/>
</dbReference>
<dbReference type="PANTHER" id="PTHR13696">
    <property type="entry name" value="P-LOOP CONTAINING NUCLEOSIDE TRIPHOSPHATE HYDROLASE"/>
    <property type="match status" value="1"/>
</dbReference>
<gene>
    <name evidence="2" type="primary">parA</name>
    <name evidence="2" type="ORF">R9Z33_18455</name>
</gene>
<dbReference type="Gene3D" id="3.40.50.300">
    <property type="entry name" value="P-loop containing nucleotide triphosphate hydrolases"/>
    <property type="match status" value="1"/>
</dbReference>
<dbReference type="InterPro" id="IPR002586">
    <property type="entry name" value="CobQ/CobB/MinD/ParA_Nub-bd_dom"/>
</dbReference>
<keyword evidence="3" id="KW-1185">Reference proteome</keyword>
<name>A0ABZ0PEK7_9PROT</name>
<evidence type="ECO:0000313" key="3">
    <source>
        <dbReference type="Proteomes" id="UP001305521"/>
    </source>
</evidence>
<reference evidence="2 3" key="1">
    <citation type="submission" date="2023-11" db="EMBL/GenBank/DDBJ databases">
        <title>Arctic aerobic anoxygenic photoheterotroph Sediminicoccus rosea KRV36 adapts its photosynthesis to long days of polar summer.</title>
        <authorList>
            <person name="Tomasch J."/>
            <person name="Kopejtka K."/>
            <person name="Bily T."/>
            <person name="Gardiner A.T."/>
            <person name="Gardian Z."/>
            <person name="Shivaramu S."/>
            <person name="Koblizek M."/>
            <person name="Engelhardt F."/>
            <person name="Kaftan D."/>
        </authorList>
    </citation>
    <scope>NUCLEOTIDE SEQUENCE [LARGE SCALE GENOMIC DNA]</scope>
    <source>
        <strain evidence="2 3">R-30</strain>
    </source>
</reference>
<dbReference type="InterPro" id="IPR027417">
    <property type="entry name" value="P-loop_NTPase"/>
</dbReference>
<dbReference type="NCBIfam" id="NF041546">
    <property type="entry name" value="ParA_partition"/>
    <property type="match status" value="1"/>
</dbReference>
<dbReference type="Pfam" id="PF01656">
    <property type="entry name" value="CbiA"/>
    <property type="match status" value="1"/>
</dbReference>
<protein>
    <submittedName>
        <fullName evidence="2">ParA family partition ATPase</fullName>
    </submittedName>
</protein>